<evidence type="ECO:0000256" key="4">
    <source>
        <dbReference type="SAM" id="Phobius"/>
    </source>
</evidence>
<dbReference type="FunFam" id="1.10.238.10:FF:000001">
    <property type="entry name" value="Calmodulin 1"/>
    <property type="match status" value="1"/>
</dbReference>
<dbReference type="Gene3D" id="1.10.238.10">
    <property type="entry name" value="EF-hand"/>
    <property type="match status" value="2"/>
</dbReference>
<keyword evidence="2" id="KW-0677">Repeat</keyword>
<dbReference type="SUPFAM" id="SSF47473">
    <property type="entry name" value="EF-hand"/>
    <property type="match status" value="1"/>
</dbReference>
<keyword evidence="4" id="KW-0472">Membrane</keyword>
<evidence type="ECO:0000256" key="1">
    <source>
        <dbReference type="ARBA" id="ARBA00022723"/>
    </source>
</evidence>
<dbReference type="PROSITE" id="PS00018">
    <property type="entry name" value="EF_HAND_1"/>
    <property type="match status" value="1"/>
</dbReference>
<evidence type="ECO:0000313" key="6">
    <source>
        <dbReference type="Ensembl" id="ENSGALP00010017913.1"/>
    </source>
</evidence>
<dbReference type="InterPro" id="IPR018247">
    <property type="entry name" value="EF_Hand_1_Ca_BS"/>
</dbReference>
<accession>A0A8V0YH99</accession>
<dbReference type="Pfam" id="PF13499">
    <property type="entry name" value="EF-hand_7"/>
    <property type="match status" value="1"/>
</dbReference>
<dbReference type="PANTHER" id="PTHR23048">
    <property type="entry name" value="MYOSIN LIGHT CHAIN 1, 3"/>
    <property type="match status" value="1"/>
</dbReference>
<dbReference type="AlphaFoldDB" id="A0A8V0YH99"/>
<dbReference type="PANTHER" id="PTHR23048:SF59">
    <property type="entry name" value="EF-HAND SUPERFAMILY PROTEIN"/>
    <property type="match status" value="1"/>
</dbReference>
<keyword evidence="3" id="KW-0106">Calcium</keyword>
<protein>
    <recommendedName>
        <fullName evidence="5">EF-hand domain-containing protein</fullName>
    </recommendedName>
</protein>
<keyword evidence="4" id="KW-1133">Transmembrane helix</keyword>
<keyword evidence="1" id="KW-0479">Metal-binding</keyword>
<feature type="domain" description="EF-hand" evidence="5">
    <location>
        <begin position="197"/>
        <end position="231"/>
    </location>
</feature>
<feature type="domain" description="EF-hand" evidence="5">
    <location>
        <begin position="161"/>
        <end position="196"/>
    </location>
</feature>
<proteinExistence type="predicted"/>
<dbReference type="GeneID" id="422304"/>
<evidence type="ECO:0000256" key="2">
    <source>
        <dbReference type="ARBA" id="ARBA00022737"/>
    </source>
</evidence>
<dbReference type="InterPro" id="IPR002048">
    <property type="entry name" value="EF_hand_dom"/>
</dbReference>
<feature type="domain" description="EF-hand" evidence="5">
    <location>
        <begin position="104"/>
        <end position="139"/>
    </location>
</feature>
<name>A0A8V0YH99_CHICK</name>
<dbReference type="Pfam" id="PF00036">
    <property type="entry name" value="EF-hand_1"/>
    <property type="match status" value="1"/>
</dbReference>
<dbReference type="CTD" id="422304"/>
<dbReference type="SMR" id="A0A8V0YH99"/>
<dbReference type="GeneTree" id="ENSGT00940000157209"/>
<dbReference type="GO" id="GO:0005509">
    <property type="term" value="F:calcium ion binding"/>
    <property type="evidence" value="ECO:0007669"/>
    <property type="project" value="InterPro"/>
</dbReference>
<reference evidence="6" key="3">
    <citation type="submission" date="2025-09" db="UniProtKB">
        <authorList>
            <consortium name="Ensembl"/>
        </authorList>
    </citation>
    <scope>IDENTIFICATION</scope>
    <source>
        <strain evidence="6">broiler</strain>
    </source>
</reference>
<sequence>MGLWDLKFLNQVCHQVGFMNVCSLLAWPSFTAEPAGCSVVCTVDRLFVLLSFHCGKKLFLPSPPLTCTYLLQTSFPLCFCLICTMTLVCFLIWQITMRALGCEVRKAEMKRIISEVDQNGSGKINFESFLRVMTQKMVCEPSWSQRLKFLLLNFTMQAEPFSKEEILKGFKLFDYDGTGKISFEKLKLVAGEVEEDITDEELQEMIDEADVDGDGEVDPEEFLRILTLTDL</sequence>
<evidence type="ECO:0000259" key="5">
    <source>
        <dbReference type="PROSITE" id="PS50222"/>
    </source>
</evidence>
<keyword evidence="7" id="KW-1185">Reference proteome</keyword>
<dbReference type="OrthoDB" id="343296at2759"/>
<feature type="transmembrane region" description="Helical" evidence="4">
    <location>
        <begin position="69"/>
        <end position="93"/>
    </location>
</feature>
<evidence type="ECO:0000313" key="7">
    <source>
        <dbReference type="Proteomes" id="UP000000539"/>
    </source>
</evidence>
<dbReference type="PROSITE" id="PS50222">
    <property type="entry name" value="EF_HAND_2"/>
    <property type="match status" value="3"/>
</dbReference>
<dbReference type="InterPro" id="IPR011992">
    <property type="entry name" value="EF-hand-dom_pair"/>
</dbReference>
<dbReference type="Ensembl" id="ENSGALT00010030868.1">
    <property type="protein sequence ID" value="ENSGALP00010017913.1"/>
    <property type="gene ID" value="ENSGALG00010012874.1"/>
</dbReference>
<evidence type="ECO:0000256" key="3">
    <source>
        <dbReference type="ARBA" id="ARBA00022837"/>
    </source>
</evidence>
<dbReference type="Proteomes" id="UP000000539">
    <property type="component" value="Chromosome 4"/>
</dbReference>
<organism evidence="6 7">
    <name type="scientific">Gallus gallus</name>
    <name type="common">Chicken</name>
    <dbReference type="NCBI Taxonomy" id="9031"/>
    <lineage>
        <taxon>Eukaryota</taxon>
        <taxon>Metazoa</taxon>
        <taxon>Chordata</taxon>
        <taxon>Craniata</taxon>
        <taxon>Vertebrata</taxon>
        <taxon>Euteleostomi</taxon>
        <taxon>Archelosauria</taxon>
        <taxon>Archosauria</taxon>
        <taxon>Dinosauria</taxon>
        <taxon>Saurischia</taxon>
        <taxon>Theropoda</taxon>
        <taxon>Coelurosauria</taxon>
        <taxon>Aves</taxon>
        <taxon>Neognathae</taxon>
        <taxon>Galloanserae</taxon>
        <taxon>Galliformes</taxon>
        <taxon>Phasianidae</taxon>
        <taxon>Phasianinae</taxon>
        <taxon>Gallus</taxon>
    </lineage>
</organism>
<dbReference type="KEGG" id="gga:422304"/>
<dbReference type="InterPro" id="IPR050230">
    <property type="entry name" value="CALM/Myosin/TropC-like"/>
</dbReference>
<reference evidence="6" key="2">
    <citation type="submission" date="2025-08" db="UniProtKB">
        <authorList>
            <consortium name="Ensembl"/>
        </authorList>
    </citation>
    <scope>IDENTIFICATION</scope>
    <source>
        <strain evidence="6">broiler</strain>
    </source>
</reference>
<dbReference type="CDD" id="cd00051">
    <property type="entry name" value="EFh"/>
    <property type="match status" value="2"/>
</dbReference>
<reference evidence="6" key="1">
    <citation type="submission" date="2020-11" db="EMBL/GenBank/DDBJ databases">
        <title>Gallus gallus (Chicken) genome, bGalGal1, GRCg7b, maternal haplotype autosomes + Z &amp; W.</title>
        <authorList>
            <person name="Warren W."/>
            <person name="Formenti G."/>
            <person name="Fedrigo O."/>
            <person name="Haase B."/>
            <person name="Mountcastle J."/>
            <person name="Balacco J."/>
            <person name="Tracey A."/>
            <person name="Schneider V."/>
            <person name="Okimoto R."/>
            <person name="Cheng H."/>
            <person name="Hawken R."/>
            <person name="Howe K."/>
            <person name="Jarvis E.D."/>
        </authorList>
    </citation>
    <scope>NUCLEOTIDE SEQUENCE [LARGE SCALE GENOMIC DNA]</scope>
    <source>
        <strain evidence="6">Broiler</strain>
    </source>
</reference>
<dbReference type="SMART" id="SM00054">
    <property type="entry name" value="EFh"/>
    <property type="match status" value="3"/>
</dbReference>
<gene>
    <name evidence="6" type="primary">CETN2L</name>
</gene>
<dbReference type="FunCoup" id="A0A8V0YH99">
    <property type="interactions" value="47"/>
</dbReference>
<keyword evidence="4" id="KW-0812">Transmembrane</keyword>